<comment type="caution">
    <text evidence="1">The sequence shown here is derived from an EMBL/GenBank/DDBJ whole genome shotgun (WGS) entry which is preliminary data.</text>
</comment>
<keyword evidence="2" id="KW-1185">Reference proteome</keyword>
<reference evidence="1" key="1">
    <citation type="journal article" date="2020" name="New Phytol.">
        <title>Comparative genomics reveals dynamic genome evolution in host specialist ectomycorrhizal fungi.</title>
        <authorList>
            <person name="Lofgren L.A."/>
            <person name="Nguyen N.H."/>
            <person name="Vilgalys R."/>
            <person name="Ruytinx J."/>
            <person name="Liao H.L."/>
            <person name="Branco S."/>
            <person name="Kuo A."/>
            <person name="LaButti K."/>
            <person name="Lipzen A."/>
            <person name="Andreopoulos W."/>
            <person name="Pangilinan J."/>
            <person name="Riley R."/>
            <person name="Hundley H."/>
            <person name="Na H."/>
            <person name="Barry K."/>
            <person name="Grigoriev I.V."/>
            <person name="Stajich J.E."/>
            <person name="Kennedy P.G."/>
        </authorList>
    </citation>
    <scope>NUCLEOTIDE SEQUENCE</scope>
    <source>
        <strain evidence="1">DOB743</strain>
    </source>
</reference>
<dbReference type="Proteomes" id="UP000714275">
    <property type="component" value="Unassembled WGS sequence"/>
</dbReference>
<evidence type="ECO:0000313" key="1">
    <source>
        <dbReference type="EMBL" id="KAG1780381.1"/>
    </source>
</evidence>
<protein>
    <submittedName>
        <fullName evidence="1">Uncharacterized protein</fullName>
    </submittedName>
</protein>
<evidence type="ECO:0000313" key="2">
    <source>
        <dbReference type="Proteomes" id="UP000714275"/>
    </source>
</evidence>
<accession>A0A9P7A178</accession>
<dbReference type="EMBL" id="JABBWD010000009">
    <property type="protein sequence ID" value="KAG1780381.1"/>
    <property type="molecule type" value="Genomic_DNA"/>
</dbReference>
<dbReference type="OrthoDB" id="2693531at2759"/>
<name>A0A9P7A178_9AGAM</name>
<proteinExistence type="predicted"/>
<gene>
    <name evidence="1" type="ORF">EV702DRAFT_1043201</name>
</gene>
<organism evidence="1 2">
    <name type="scientific">Suillus placidus</name>
    <dbReference type="NCBI Taxonomy" id="48579"/>
    <lineage>
        <taxon>Eukaryota</taxon>
        <taxon>Fungi</taxon>
        <taxon>Dikarya</taxon>
        <taxon>Basidiomycota</taxon>
        <taxon>Agaricomycotina</taxon>
        <taxon>Agaricomycetes</taxon>
        <taxon>Agaricomycetidae</taxon>
        <taxon>Boletales</taxon>
        <taxon>Suillineae</taxon>
        <taxon>Suillaceae</taxon>
        <taxon>Suillus</taxon>
    </lineage>
</organism>
<dbReference type="AlphaFoldDB" id="A0A9P7A178"/>
<sequence>MGIHEHLEHQGGTKKLGSCIRSASKLYYQEMVTFFPELGYCDGNWKCDVIATASYTSWCKNHISHLVCEGTYKPTAEDILDFNNLKMLDSDDTDSATGDVKTKKQTHDSVPLSITSTLSKKRKPSEILVPEHELLLPLPMLPLPDSDKSQPTDLGHSDNMNKTCVSKAPTRFHAWPLKFANLLTTLELTTSADQLPPSPSEDIPTLSTAPVEEPISTQPTGEHTPSIALTPEYSLDYSDICARKEVKEDADQESTEWMTGSAAKFKTYYNGLLEAQKNDTTLLPTSCNLEQAWGRTDGGRNEHRLEWTVVGCI</sequence>